<keyword evidence="4 9" id="KW-0812">Transmembrane</keyword>
<evidence type="ECO:0000256" key="6">
    <source>
        <dbReference type="ARBA" id="ARBA00023136"/>
    </source>
</evidence>
<dbReference type="GO" id="GO:0016020">
    <property type="term" value="C:membrane"/>
    <property type="evidence" value="ECO:0007669"/>
    <property type="project" value="InterPro"/>
</dbReference>
<feature type="transmembrane region" description="Helical" evidence="9">
    <location>
        <begin position="219"/>
        <end position="238"/>
    </location>
</feature>
<protein>
    <recommendedName>
        <fullName evidence="10">Peptidase M50 domain-containing protein</fullName>
    </recommendedName>
</protein>
<evidence type="ECO:0000256" key="3">
    <source>
        <dbReference type="ARBA" id="ARBA00007931"/>
    </source>
</evidence>
<feature type="domain" description="Peptidase M50" evidence="10">
    <location>
        <begin position="303"/>
        <end position="454"/>
    </location>
</feature>
<dbReference type="Pfam" id="PF02163">
    <property type="entry name" value="Peptidase_M50"/>
    <property type="match status" value="1"/>
</dbReference>
<name>A0A7W5E0G7_9BACT</name>
<proteinExistence type="inferred from homology"/>
<feature type="transmembrane region" description="Helical" evidence="9">
    <location>
        <begin position="533"/>
        <end position="556"/>
    </location>
</feature>
<dbReference type="InterPro" id="IPR008915">
    <property type="entry name" value="Peptidase_M50"/>
</dbReference>
<evidence type="ECO:0000256" key="9">
    <source>
        <dbReference type="SAM" id="Phobius"/>
    </source>
</evidence>
<feature type="compositionally biased region" description="Basic and acidic residues" evidence="8">
    <location>
        <begin position="194"/>
        <end position="204"/>
    </location>
</feature>
<evidence type="ECO:0000256" key="5">
    <source>
        <dbReference type="ARBA" id="ARBA00022989"/>
    </source>
</evidence>
<gene>
    <name evidence="11" type="ORF">FHS27_003728</name>
</gene>
<dbReference type="GO" id="GO:0004222">
    <property type="term" value="F:metalloendopeptidase activity"/>
    <property type="evidence" value="ECO:0007669"/>
    <property type="project" value="InterPro"/>
</dbReference>
<keyword evidence="6 9" id="KW-0472">Membrane</keyword>
<dbReference type="GO" id="GO:0012505">
    <property type="term" value="C:endomembrane system"/>
    <property type="evidence" value="ECO:0007669"/>
    <property type="project" value="UniProtKB-SubCell"/>
</dbReference>
<dbReference type="GO" id="GO:0005737">
    <property type="term" value="C:cytoplasm"/>
    <property type="evidence" value="ECO:0007669"/>
    <property type="project" value="TreeGrafter"/>
</dbReference>
<dbReference type="GO" id="GO:0031293">
    <property type="term" value="P:membrane protein intracellular domain proteolysis"/>
    <property type="evidence" value="ECO:0007669"/>
    <property type="project" value="TreeGrafter"/>
</dbReference>
<feature type="transmembrane region" description="Helical" evidence="9">
    <location>
        <begin position="258"/>
        <end position="276"/>
    </location>
</feature>
<dbReference type="PANTHER" id="PTHR13325">
    <property type="entry name" value="PROTEASE M50 MEMBRANE-BOUND TRANSCRIPTION FACTOR SITE 2 PROTEASE"/>
    <property type="match status" value="1"/>
</dbReference>
<evidence type="ECO:0000313" key="11">
    <source>
        <dbReference type="EMBL" id="MBB3207901.1"/>
    </source>
</evidence>
<feature type="transmembrane region" description="Helical" evidence="9">
    <location>
        <begin position="492"/>
        <end position="512"/>
    </location>
</feature>
<dbReference type="SUPFAM" id="SSF111369">
    <property type="entry name" value="HlyD-like secretion proteins"/>
    <property type="match status" value="1"/>
</dbReference>
<dbReference type="InterPro" id="IPR001193">
    <property type="entry name" value="MBTPS2"/>
</dbReference>
<organism evidence="11 12">
    <name type="scientific">Aporhodopirellula rubra</name>
    <dbReference type="NCBI Taxonomy" id="980271"/>
    <lineage>
        <taxon>Bacteria</taxon>
        <taxon>Pseudomonadati</taxon>
        <taxon>Planctomycetota</taxon>
        <taxon>Planctomycetia</taxon>
        <taxon>Pirellulales</taxon>
        <taxon>Pirellulaceae</taxon>
        <taxon>Aporhodopirellula</taxon>
    </lineage>
</organism>
<evidence type="ECO:0000256" key="4">
    <source>
        <dbReference type="ARBA" id="ARBA00022692"/>
    </source>
</evidence>
<evidence type="ECO:0000256" key="2">
    <source>
        <dbReference type="ARBA" id="ARBA00004127"/>
    </source>
</evidence>
<evidence type="ECO:0000256" key="8">
    <source>
        <dbReference type="SAM" id="MobiDB-lite"/>
    </source>
</evidence>
<dbReference type="Gene3D" id="1.10.287.470">
    <property type="entry name" value="Helix hairpin bin"/>
    <property type="match status" value="1"/>
</dbReference>
<keyword evidence="7" id="KW-0175">Coiled coil</keyword>
<feature type="transmembrane region" description="Helical" evidence="9">
    <location>
        <begin position="357"/>
        <end position="379"/>
    </location>
</feature>
<dbReference type="PANTHER" id="PTHR13325:SF3">
    <property type="entry name" value="MEMBRANE-BOUND TRANSCRIPTION FACTOR SITE-2 PROTEASE"/>
    <property type="match status" value="1"/>
</dbReference>
<evidence type="ECO:0000256" key="1">
    <source>
        <dbReference type="ARBA" id="ARBA00001947"/>
    </source>
</evidence>
<dbReference type="RefSeq" id="WP_184306157.1">
    <property type="nucleotide sequence ID" value="NZ_JACHXU010000012.1"/>
</dbReference>
<reference evidence="11 12" key="1">
    <citation type="submission" date="2020-08" db="EMBL/GenBank/DDBJ databases">
        <title>Genomic Encyclopedia of Type Strains, Phase III (KMG-III): the genomes of soil and plant-associated and newly described type strains.</title>
        <authorList>
            <person name="Whitman W."/>
        </authorList>
    </citation>
    <scope>NUCLEOTIDE SEQUENCE [LARGE SCALE GENOMIC DNA]</scope>
    <source>
        <strain evidence="11 12">CECT 8075</strain>
    </source>
</reference>
<evidence type="ECO:0000313" key="12">
    <source>
        <dbReference type="Proteomes" id="UP000536179"/>
    </source>
</evidence>
<comment type="similarity">
    <text evidence="3">Belongs to the peptidase M50B family.</text>
</comment>
<feature type="region of interest" description="Disordered" evidence="8">
    <location>
        <begin position="181"/>
        <end position="213"/>
    </location>
</feature>
<dbReference type="CDD" id="cd05709">
    <property type="entry name" value="S2P-M50"/>
    <property type="match status" value="1"/>
</dbReference>
<comment type="caution">
    <text evidence="11">The sequence shown here is derived from an EMBL/GenBank/DDBJ whole genome shotgun (WGS) entry which is preliminary data.</text>
</comment>
<evidence type="ECO:0000256" key="7">
    <source>
        <dbReference type="SAM" id="Coils"/>
    </source>
</evidence>
<feature type="coiled-coil region" evidence="7">
    <location>
        <begin position="633"/>
        <end position="660"/>
    </location>
</feature>
<feature type="compositionally biased region" description="Polar residues" evidence="8">
    <location>
        <begin position="1"/>
        <end position="21"/>
    </location>
</feature>
<dbReference type="Gene3D" id="2.40.50.100">
    <property type="match status" value="1"/>
</dbReference>
<keyword evidence="12" id="KW-1185">Reference proteome</keyword>
<feature type="transmembrane region" description="Helical" evidence="9">
    <location>
        <begin position="385"/>
        <end position="404"/>
    </location>
</feature>
<feature type="region of interest" description="Disordered" evidence="8">
    <location>
        <begin position="1"/>
        <end position="79"/>
    </location>
</feature>
<feature type="compositionally biased region" description="Low complexity" evidence="8">
    <location>
        <begin position="44"/>
        <end position="58"/>
    </location>
</feature>
<feature type="transmembrane region" description="Helical" evidence="9">
    <location>
        <begin position="463"/>
        <end position="486"/>
    </location>
</feature>
<dbReference type="Proteomes" id="UP000536179">
    <property type="component" value="Unassembled WGS sequence"/>
</dbReference>
<comment type="cofactor">
    <cofactor evidence="1">
        <name>Zn(2+)</name>
        <dbReference type="ChEBI" id="CHEBI:29105"/>
    </cofactor>
</comment>
<accession>A0A7W5E0G7</accession>
<keyword evidence="5 9" id="KW-1133">Transmembrane helix</keyword>
<dbReference type="AlphaFoldDB" id="A0A7W5E0G7"/>
<comment type="subcellular location">
    <subcellularLocation>
        <location evidence="2">Endomembrane system</location>
        <topology evidence="2">Multi-pass membrane protein</topology>
    </subcellularLocation>
</comment>
<evidence type="ECO:0000259" key="10">
    <source>
        <dbReference type="Pfam" id="PF02163"/>
    </source>
</evidence>
<dbReference type="EMBL" id="JACHXU010000012">
    <property type="protein sequence ID" value="MBB3207901.1"/>
    <property type="molecule type" value="Genomic_DNA"/>
</dbReference>
<sequence length="820" mass="89963">MREPTGSDSQTSRDVTANNESEPFFAKAGWSVLPDAAPEKDNRASPNPDSVPNDSSASRVAETNATAEATPQPVPASPTMIQIDPDVEFTPIEIAGISMARCVHAGTGVHFQFGAAEYHVAMMLDGTRSVTEIVQQLSDDGLDWTPQDVADFIGVLVAQKIAITQSPAADPTVETPSIERALASESQPSSVETLFDKEQTEPRQQRPSPEGATEAKSRVAALFASLVTWCSYVISLRLPLLHAAPWAKRVTPIVRPLLGGYVRVLACVGIVVSMLFAASQHSRLSGELLRIFDSNQWLVMIGAWMVLKVIHETGHACTACHYGVRVGRAGVMFFLFAPLAYVDVTDAWKLPQRRSRVAIALGGVYFELICASIALWVWWLFPGGVIAHVAAQVFFLAGPATLLVNANPLLRLDGYYVVSDLVDIPNLREQGRKLLGGRIEHRLFGLVPAASHLSGWRSGFATLHAAASIVFQFVWMGGLVIVVSMWAGPLGLLVAACALMLWAVIPATRWCYRIWTYTGSGESFSRGSHRRRIAWVALTIMTIGQFFLALPSPLIVEVPVVARFSGEEVLRSPVSGFVRHVYWNTGEFVRAGQVVMQIENEEIEVQRDEIQFQLEAEAIKWQRNEHSELLGLAEASTQRSESLRRKLVELDEQVASLKVKATRDGEILTPLIHQLNDQFVSVGDELTRIGNRSHKELLLSIGEEEMNAYREAFVKQQPLRVCFRGGQWLDIIPTEMRPRGSVTVSHPALAASAGGPVPVVPNTAARQGAPTVEWISPRFEAIIELPPSKADAVRCGEVGYLALQDKRSLARRFWIWLGGS</sequence>